<dbReference type="AlphaFoldDB" id="A0AAE6JFU7"/>
<dbReference type="Proteomes" id="UP000250557">
    <property type="component" value="Chromosome"/>
</dbReference>
<gene>
    <name evidence="1" type="ORF">DIU31_016185</name>
    <name evidence="2" type="ORF">J3L21_11305</name>
</gene>
<reference evidence="1 3" key="1">
    <citation type="submission" date="2019-08" db="EMBL/GenBank/DDBJ databases">
        <title>Comparative genome analysis confer to the adaptation heavy metal polluted environment.</title>
        <authorList>
            <person name="Li Y."/>
        </authorList>
    </citation>
    <scope>NUCLEOTIDE SEQUENCE [LARGE SCALE GENOMIC DNA]</scope>
    <source>
        <strain evidence="1 3">P2</strain>
    </source>
</reference>
<keyword evidence="4" id="KW-1185">Reference proteome</keyword>
<name>A0AAE6JFU7_9SPHI</name>
<dbReference type="Proteomes" id="UP000663940">
    <property type="component" value="Chromosome"/>
</dbReference>
<evidence type="ECO:0000313" key="2">
    <source>
        <dbReference type="EMBL" id="QTE52505.1"/>
    </source>
</evidence>
<protein>
    <submittedName>
        <fullName evidence="1">Uncharacterized protein</fullName>
    </submittedName>
</protein>
<dbReference type="RefSeq" id="WP_112654580.1">
    <property type="nucleotide sequence ID" value="NZ_CP043451.1"/>
</dbReference>
<dbReference type="EMBL" id="CP043451">
    <property type="protein sequence ID" value="QEM04977.1"/>
    <property type="molecule type" value="Genomic_DNA"/>
</dbReference>
<dbReference type="EMBL" id="CP071880">
    <property type="protein sequence ID" value="QTE52505.1"/>
    <property type="molecule type" value="Genomic_DNA"/>
</dbReference>
<evidence type="ECO:0000313" key="3">
    <source>
        <dbReference type="Proteomes" id="UP000250557"/>
    </source>
</evidence>
<evidence type="ECO:0000313" key="4">
    <source>
        <dbReference type="Proteomes" id="UP000663940"/>
    </source>
</evidence>
<proteinExistence type="predicted"/>
<accession>A0AAE6JFU7</accession>
<sequence length="90" mass="10488">MDNYAIMVSTDKGVHHFEVGEYVHHDDTKCKYKVFENGVMIASFEPDHHDFLHICQNPGEVNEEILHLLADQIEKHHPQGKFDNPQKHIL</sequence>
<evidence type="ECO:0000313" key="1">
    <source>
        <dbReference type="EMBL" id="QEM04977.1"/>
    </source>
</evidence>
<reference evidence="2 4" key="2">
    <citation type="submission" date="2021-03" db="EMBL/GenBank/DDBJ databases">
        <title>Mucilaginibacter strains isolated from gold and copper mining confer multi heavy-metal resistance.</title>
        <authorList>
            <person name="Li Y."/>
        </authorList>
    </citation>
    <scope>NUCLEOTIDE SEQUENCE [LARGE SCALE GENOMIC DNA]</scope>
    <source>
        <strain evidence="2 4">P2-4</strain>
    </source>
</reference>
<organism evidence="1 3">
    <name type="scientific">Mucilaginibacter rubeus</name>
    <dbReference type="NCBI Taxonomy" id="2027860"/>
    <lineage>
        <taxon>Bacteria</taxon>
        <taxon>Pseudomonadati</taxon>
        <taxon>Bacteroidota</taxon>
        <taxon>Sphingobacteriia</taxon>
        <taxon>Sphingobacteriales</taxon>
        <taxon>Sphingobacteriaceae</taxon>
        <taxon>Mucilaginibacter</taxon>
    </lineage>
</organism>